<gene>
    <name evidence="4" type="ORF">PGT21_009968</name>
    <name evidence="3" type="ORF">PGTUg99_032586</name>
</gene>
<dbReference type="AlphaFoldDB" id="A0A5B0N4E0"/>
<name>A0A5B0N4E0_PUCGR</name>
<dbReference type="EMBL" id="VDEP01000438">
    <property type="protein sequence ID" value="KAA1083413.1"/>
    <property type="molecule type" value="Genomic_DNA"/>
</dbReference>
<proteinExistence type="predicted"/>
<feature type="domain" description="DUF6818" evidence="2">
    <location>
        <begin position="59"/>
        <end position="125"/>
    </location>
</feature>
<protein>
    <recommendedName>
        <fullName evidence="2">DUF6818 domain-containing protein</fullName>
    </recommendedName>
</protein>
<reference evidence="5 6" key="1">
    <citation type="submission" date="2019-05" db="EMBL/GenBank/DDBJ databases">
        <title>Emergence of the Ug99 lineage of the wheat stem rust pathogen through somatic hybridization.</title>
        <authorList>
            <person name="Li F."/>
            <person name="Upadhyaya N.M."/>
            <person name="Sperschneider J."/>
            <person name="Matny O."/>
            <person name="Nguyen-Phuc H."/>
            <person name="Mago R."/>
            <person name="Raley C."/>
            <person name="Miller M.E."/>
            <person name="Silverstein K.A.T."/>
            <person name="Henningsen E."/>
            <person name="Hirsch C.D."/>
            <person name="Visser B."/>
            <person name="Pretorius Z.A."/>
            <person name="Steffenson B.J."/>
            <person name="Schwessinger B."/>
            <person name="Dodds P.N."/>
            <person name="Figueroa M."/>
        </authorList>
    </citation>
    <scope>NUCLEOTIDE SEQUENCE [LARGE SCALE GENOMIC DNA]</scope>
    <source>
        <strain evidence="4">21-0</strain>
        <strain evidence="3 6">Ug99</strain>
    </source>
</reference>
<feature type="compositionally biased region" description="Polar residues" evidence="1">
    <location>
        <begin position="298"/>
        <end position="320"/>
    </location>
</feature>
<organism evidence="3 6">
    <name type="scientific">Puccinia graminis f. sp. tritici</name>
    <dbReference type="NCBI Taxonomy" id="56615"/>
    <lineage>
        <taxon>Eukaryota</taxon>
        <taxon>Fungi</taxon>
        <taxon>Dikarya</taxon>
        <taxon>Basidiomycota</taxon>
        <taxon>Pucciniomycotina</taxon>
        <taxon>Pucciniomycetes</taxon>
        <taxon>Pucciniales</taxon>
        <taxon>Pucciniaceae</taxon>
        <taxon>Puccinia</taxon>
    </lineage>
</organism>
<feature type="region of interest" description="Disordered" evidence="1">
    <location>
        <begin position="245"/>
        <end position="345"/>
    </location>
</feature>
<sequence>MTSNPNFKQHTTRSSCQAFVPRQGLIGPVSTARMEEFNISDLTVLAKAVLHFKPVANASEWAQVAEKYNQYANQHNRQPRSLDILLNQFKMMINDPKPSSDPGCPRYILSARSAQQAINEQMSSEDFYKASASMVCGTEERDDDAMEASMEGNSIRRKAVGVGNAPAVETQSALGSGLTHSNLPEAQIRAVPDNLMNAKTASERAELGRSSWHLETNDLRLFDAGAMVNGNYIFLDPSAKDSPVDIIINQGPSAPVHQDPPKPSGPSSSLAQAPEAHNHSQRLPTEMRKEKGVERSQRIVQRNPQLDQQALETLILNSPRPQGPAVDESMNGETSRENPADHSSTSLDPYELLAEAKSTINSLNTKLTRSKEVQDQLRQVNFRLQKQVCQMDEEKKRMMTRFAQLTAAENNQFKANLSKFQQEIRQQILELKIKSDKNSLELLEFRLSLSQTTDTPAHGPTSNGTQ</sequence>
<evidence type="ECO:0000313" key="4">
    <source>
        <dbReference type="EMBL" id="KAA1094107.1"/>
    </source>
</evidence>
<evidence type="ECO:0000259" key="2">
    <source>
        <dbReference type="Pfam" id="PF20681"/>
    </source>
</evidence>
<evidence type="ECO:0000313" key="3">
    <source>
        <dbReference type="EMBL" id="KAA1083413.1"/>
    </source>
</evidence>
<dbReference type="Pfam" id="PF20681">
    <property type="entry name" value="DUF6818"/>
    <property type="match status" value="1"/>
</dbReference>
<dbReference type="Proteomes" id="UP000325313">
    <property type="component" value="Unassembled WGS sequence"/>
</dbReference>
<dbReference type="Proteomes" id="UP000324748">
    <property type="component" value="Unassembled WGS sequence"/>
</dbReference>
<evidence type="ECO:0000313" key="5">
    <source>
        <dbReference type="Proteomes" id="UP000324748"/>
    </source>
</evidence>
<evidence type="ECO:0000313" key="6">
    <source>
        <dbReference type="Proteomes" id="UP000325313"/>
    </source>
</evidence>
<feature type="compositionally biased region" description="Basic and acidic residues" evidence="1">
    <location>
        <begin position="285"/>
        <end position="297"/>
    </location>
</feature>
<accession>A0A5B0N4E0</accession>
<dbReference type="OrthoDB" id="2497913at2759"/>
<evidence type="ECO:0000256" key="1">
    <source>
        <dbReference type="SAM" id="MobiDB-lite"/>
    </source>
</evidence>
<dbReference type="PANTHER" id="PTHR34409:SF1">
    <property type="entry name" value="MYB-LIKE DOMAIN-CONTAINING PROTEIN"/>
    <property type="match status" value="1"/>
</dbReference>
<dbReference type="EMBL" id="VSWC01000079">
    <property type="protein sequence ID" value="KAA1094107.1"/>
    <property type="molecule type" value="Genomic_DNA"/>
</dbReference>
<dbReference type="InterPro" id="IPR049203">
    <property type="entry name" value="DUF6818"/>
</dbReference>
<comment type="caution">
    <text evidence="3">The sequence shown here is derived from an EMBL/GenBank/DDBJ whole genome shotgun (WGS) entry which is preliminary data.</text>
</comment>
<dbReference type="PANTHER" id="PTHR34409">
    <property type="entry name" value="SET DOMAIN-CONTAINING PROTEIN"/>
    <property type="match status" value="1"/>
</dbReference>
<keyword evidence="5" id="KW-1185">Reference proteome</keyword>